<dbReference type="EMBL" id="CAJOBC010000947">
    <property type="protein sequence ID" value="CAF3641595.1"/>
    <property type="molecule type" value="Genomic_DNA"/>
</dbReference>
<keyword evidence="3" id="KW-1185">Reference proteome</keyword>
<evidence type="ECO:0000313" key="1">
    <source>
        <dbReference type="EMBL" id="CAF0854015.1"/>
    </source>
</evidence>
<dbReference type="Proteomes" id="UP000681722">
    <property type="component" value="Unassembled WGS sequence"/>
</dbReference>
<sequence length="418" mass="47193">MFALRCCGEHLEDGRLILDAINIVKPHKIESTIFKTGDVQLLINTSQMLYNKKKRLDFDDCNAISNDEYYTLTSLNKAQFDNLIKEIAVSPIRNTSIRSIRTAVACLLCKLRLGLSNTVLGLLFELPDKRAVSRVIESARKALLESFVPDHLGFSHINRRQIIDNHTTTIARELMGGRNDTLVLIVDGTYIYIQNDVFVVDRGFRDSLGVMHALGLDVAMPPFLDGQKQFSTSSANKSRCITKVIQQRNLSRTSQWENIDAASLFSTFPLLSQEEIGDITLGVFQLRRARSYAEEHCSSTKLTEPVTYLIQKCKTIANMIRVTTQSAHATGKSYHAVIQFNKDEITGWYCECPIGSRILGCCSHVASAIWFLSYERWQTKPRVMPSGDYAQLFTDSIQVSDFCDSTDDEDVNTRYSLK</sequence>
<evidence type="ECO:0000313" key="2">
    <source>
        <dbReference type="EMBL" id="CAF3641595.1"/>
    </source>
</evidence>
<dbReference type="AlphaFoldDB" id="A0A813WQB7"/>
<accession>A0A813WQB7</accession>
<protein>
    <recommendedName>
        <fullName evidence="4">SWIM-type domain-containing protein</fullName>
    </recommendedName>
</protein>
<proteinExistence type="predicted"/>
<organism evidence="1 3">
    <name type="scientific">Didymodactylos carnosus</name>
    <dbReference type="NCBI Taxonomy" id="1234261"/>
    <lineage>
        <taxon>Eukaryota</taxon>
        <taxon>Metazoa</taxon>
        <taxon>Spiralia</taxon>
        <taxon>Gnathifera</taxon>
        <taxon>Rotifera</taxon>
        <taxon>Eurotatoria</taxon>
        <taxon>Bdelloidea</taxon>
        <taxon>Philodinida</taxon>
        <taxon>Philodinidae</taxon>
        <taxon>Didymodactylos</taxon>
    </lineage>
</organism>
<gene>
    <name evidence="1" type="ORF">GPM918_LOCUS6229</name>
    <name evidence="2" type="ORF">SRO942_LOCUS6221</name>
</gene>
<evidence type="ECO:0008006" key="4">
    <source>
        <dbReference type="Google" id="ProtNLM"/>
    </source>
</evidence>
<reference evidence="1" key="1">
    <citation type="submission" date="2021-02" db="EMBL/GenBank/DDBJ databases">
        <authorList>
            <person name="Nowell W R."/>
        </authorList>
    </citation>
    <scope>NUCLEOTIDE SEQUENCE</scope>
</reference>
<dbReference type="EMBL" id="CAJNOQ010000948">
    <property type="protein sequence ID" value="CAF0854015.1"/>
    <property type="molecule type" value="Genomic_DNA"/>
</dbReference>
<comment type="caution">
    <text evidence="1">The sequence shown here is derived from an EMBL/GenBank/DDBJ whole genome shotgun (WGS) entry which is preliminary data.</text>
</comment>
<dbReference type="Proteomes" id="UP000663829">
    <property type="component" value="Unassembled WGS sequence"/>
</dbReference>
<name>A0A813WQB7_9BILA</name>
<evidence type="ECO:0000313" key="3">
    <source>
        <dbReference type="Proteomes" id="UP000663829"/>
    </source>
</evidence>
<dbReference type="OrthoDB" id="6113252at2759"/>